<dbReference type="PANTHER" id="PTHR11662:SF26">
    <property type="entry name" value="SODIUM-DEPENDENT PHOSPHATE TRANSPORT PROTEIN 1"/>
    <property type="match status" value="1"/>
</dbReference>
<dbReference type="InterPro" id="IPR036259">
    <property type="entry name" value="MFS_trans_sf"/>
</dbReference>
<dbReference type="FunFam" id="1.20.1250.20:FF:000060">
    <property type="entry name" value="Solute carrier family 17 member 3"/>
    <property type="match status" value="1"/>
</dbReference>
<evidence type="ECO:0000313" key="16">
    <source>
        <dbReference type="Proteomes" id="UP000189704"/>
    </source>
</evidence>
<dbReference type="OrthoDB" id="2985014at2759"/>
<evidence type="ECO:0000256" key="7">
    <source>
        <dbReference type="ARBA" id="ARBA00022989"/>
    </source>
</evidence>
<dbReference type="InterPro" id="IPR011701">
    <property type="entry name" value="MFS"/>
</dbReference>
<keyword evidence="3" id="KW-0813">Transport</keyword>
<dbReference type="PROSITE" id="PS50850">
    <property type="entry name" value="MFS"/>
    <property type="match status" value="1"/>
</dbReference>
<feature type="transmembrane region" description="Helical" evidence="14">
    <location>
        <begin position="363"/>
        <end position="386"/>
    </location>
</feature>
<reference evidence="17" key="1">
    <citation type="submission" date="2025-08" db="UniProtKB">
        <authorList>
            <consortium name="RefSeq"/>
        </authorList>
    </citation>
    <scope>IDENTIFICATION</scope>
</reference>
<dbReference type="GO" id="GO:0044341">
    <property type="term" value="P:sodium-dependent phosphate transport"/>
    <property type="evidence" value="ECO:0007669"/>
    <property type="project" value="TreeGrafter"/>
</dbReference>
<evidence type="ECO:0000256" key="11">
    <source>
        <dbReference type="ARBA" id="ARBA00023180"/>
    </source>
</evidence>
<dbReference type="RefSeq" id="XP_008071700.1">
    <property type="nucleotide sequence ID" value="XM_008073509.1"/>
</dbReference>
<evidence type="ECO:0000256" key="2">
    <source>
        <dbReference type="ARBA" id="ARBA00008586"/>
    </source>
</evidence>
<feature type="domain" description="Major facilitator superfamily (MFS) profile" evidence="15">
    <location>
        <begin position="36"/>
        <end position="453"/>
    </location>
</feature>
<evidence type="ECO:0000256" key="9">
    <source>
        <dbReference type="ARBA" id="ARBA00023065"/>
    </source>
</evidence>
<comment type="catalytic activity">
    <reaction evidence="13">
        <text>3 Na(+)(out) + phosphate(out) = 3 Na(+)(in) + phosphate(in)</text>
        <dbReference type="Rhea" id="RHEA:71255"/>
        <dbReference type="ChEBI" id="CHEBI:29101"/>
        <dbReference type="ChEBI" id="CHEBI:43474"/>
    </reaction>
</comment>
<dbReference type="PANTHER" id="PTHR11662">
    <property type="entry name" value="SOLUTE CARRIER FAMILY 17"/>
    <property type="match status" value="1"/>
</dbReference>
<comment type="subcellular location">
    <subcellularLocation>
        <location evidence="1">Apical cell membrane</location>
        <topology evidence="1">Multi-pass membrane protein</topology>
    </subcellularLocation>
</comment>
<evidence type="ECO:0000256" key="14">
    <source>
        <dbReference type="SAM" id="Phobius"/>
    </source>
</evidence>
<evidence type="ECO:0000256" key="10">
    <source>
        <dbReference type="ARBA" id="ARBA00023136"/>
    </source>
</evidence>
<dbReference type="AlphaFoldDB" id="A0A1U7UNC4"/>
<keyword evidence="9" id="KW-0406">Ion transport</keyword>
<dbReference type="CDD" id="cd17318">
    <property type="entry name" value="MFS_SLC17"/>
    <property type="match status" value="1"/>
</dbReference>
<evidence type="ECO:0000256" key="12">
    <source>
        <dbReference type="ARBA" id="ARBA00023201"/>
    </source>
</evidence>
<dbReference type="GO" id="GO:0005436">
    <property type="term" value="F:sodium:phosphate symporter activity"/>
    <property type="evidence" value="ECO:0007669"/>
    <property type="project" value="UniProtKB-ARBA"/>
</dbReference>
<comment type="similarity">
    <text evidence="2">Belongs to the major facilitator superfamily. Sodium/anion cotransporter family.</text>
</comment>
<keyword evidence="5 14" id="KW-0812">Transmembrane</keyword>
<dbReference type="SUPFAM" id="SSF103473">
    <property type="entry name" value="MFS general substrate transporter"/>
    <property type="match status" value="1"/>
</dbReference>
<dbReference type="STRING" id="1868482.ENSTSYP00000000812"/>
<feature type="transmembrane region" description="Helical" evidence="14">
    <location>
        <begin position="80"/>
        <end position="103"/>
    </location>
</feature>
<dbReference type="CTD" id="6568"/>
<dbReference type="GO" id="GO:0015747">
    <property type="term" value="P:urate transport"/>
    <property type="evidence" value="ECO:0007669"/>
    <property type="project" value="TreeGrafter"/>
</dbReference>
<keyword evidence="12" id="KW-0739">Sodium transport</keyword>
<dbReference type="InterPro" id="IPR020846">
    <property type="entry name" value="MFS_dom"/>
</dbReference>
<keyword evidence="16" id="KW-1185">Reference proteome</keyword>
<proteinExistence type="inferred from homology"/>
<feature type="transmembrane region" description="Helical" evidence="14">
    <location>
        <begin position="262"/>
        <end position="287"/>
    </location>
</feature>
<keyword evidence="8" id="KW-0915">Sodium</keyword>
<feature type="transmembrane region" description="Helical" evidence="14">
    <location>
        <begin position="307"/>
        <end position="325"/>
    </location>
</feature>
<evidence type="ECO:0000256" key="5">
    <source>
        <dbReference type="ARBA" id="ARBA00022692"/>
    </source>
</evidence>
<keyword evidence="6" id="KW-0769">Symport</keyword>
<keyword evidence="7 14" id="KW-1133">Transmembrane helix</keyword>
<dbReference type="FunFam" id="1.20.1250.20:FF:000003">
    <property type="entry name" value="Solute carrier family 17 member 3"/>
    <property type="match status" value="1"/>
</dbReference>
<evidence type="ECO:0000256" key="4">
    <source>
        <dbReference type="ARBA" id="ARBA00022475"/>
    </source>
</evidence>
<protein>
    <submittedName>
        <fullName evidence="17">Sodium-dependent phosphate transport protein 1</fullName>
    </submittedName>
</protein>
<dbReference type="KEGG" id="csyr:103276088"/>
<name>A0A1U7UNC4_CARSF</name>
<accession>A0A1U7UNC4</accession>
<feature type="transmembrane region" description="Helical" evidence="14">
    <location>
        <begin position="20"/>
        <end position="46"/>
    </location>
</feature>
<dbReference type="GO" id="GO:0016324">
    <property type="term" value="C:apical plasma membrane"/>
    <property type="evidence" value="ECO:0007669"/>
    <property type="project" value="UniProtKB-SubCell"/>
</dbReference>
<dbReference type="GeneID" id="103276088"/>
<gene>
    <name evidence="17" type="primary">SLC17A1</name>
</gene>
<evidence type="ECO:0000313" key="17">
    <source>
        <dbReference type="RefSeq" id="XP_008071700.1"/>
    </source>
</evidence>
<dbReference type="Pfam" id="PF07690">
    <property type="entry name" value="MFS_1"/>
    <property type="match status" value="1"/>
</dbReference>
<sequence length="465" mass="51389">MQMDNQVLPQKGFCSFRYGLSFLLHCCNVIIMAQRLCLSLTMVVMVNSTNPHDFPNTSTKKLLDNIKNPVYNWSPDTQGIILSSMFYGLFFIQLPVGYFVGVYSTKKMIGSALCLSSLFSLLLPLSAEVGEIWVIVCRVGQGIAQGTLGTAQDTIWVKWGPPLERGRLLSMSTSGLILGPFIVMLVTGVICESLGWPMAFYIFGACGCFLCLLWFILFYDDPKDHPFISIGEKEYITCSLAQQVSSSRKFPPIKAMLKSLPILAISIGAFAIIWENTILTVFAPTFINSMLHVNIRENALLSALPYLFGWISGILAGQISDFFLTRNILSVIAVRKLFTTVAILFPAIFGVCLPYLGSSLYSVTILLILASIAITCAFGGIVLNGLDIAPRYFGIIKAWTSVIGMLGALLASTSTGLILHQDPESGWFKVFFLMITISMLGLIFYLKFAKAEIQDWAKEEKHTRL</sequence>
<dbReference type="GO" id="GO:0006820">
    <property type="term" value="P:monoatomic anion transport"/>
    <property type="evidence" value="ECO:0007669"/>
    <property type="project" value="TreeGrafter"/>
</dbReference>
<feature type="transmembrane region" description="Helical" evidence="14">
    <location>
        <begin position="337"/>
        <end position="357"/>
    </location>
</feature>
<keyword evidence="11" id="KW-0325">Glycoprotein</keyword>
<feature type="transmembrane region" description="Helical" evidence="14">
    <location>
        <begin position="196"/>
        <end position="219"/>
    </location>
</feature>
<evidence type="ECO:0000256" key="13">
    <source>
        <dbReference type="ARBA" id="ARBA00035839"/>
    </source>
</evidence>
<feature type="transmembrane region" description="Helical" evidence="14">
    <location>
        <begin position="426"/>
        <end position="446"/>
    </location>
</feature>
<keyword evidence="10 14" id="KW-0472">Membrane</keyword>
<feature type="transmembrane region" description="Helical" evidence="14">
    <location>
        <begin position="398"/>
        <end position="420"/>
    </location>
</feature>
<evidence type="ECO:0000256" key="1">
    <source>
        <dbReference type="ARBA" id="ARBA00004424"/>
    </source>
</evidence>
<dbReference type="InterPro" id="IPR050382">
    <property type="entry name" value="MFS_Na/Anion_cotransporter"/>
</dbReference>
<feature type="transmembrane region" description="Helical" evidence="14">
    <location>
        <begin position="168"/>
        <end position="190"/>
    </location>
</feature>
<keyword evidence="4" id="KW-1003">Cell membrane</keyword>
<evidence type="ECO:0000256" key="6">
    <source>
        <dbReference type="ARBA" id="ARBA00022847"/>
    </source>
</evidence>
<evidence type="ECO:0000256" key="8">
    <source>
        <dbReference type="ARBA" id="ARBA00023053"/>
    </source>
</evidence>
<organism evidence="16 17">
    <name type="scientific">Carlito syrichta</name>
    <name type="common">Philippine tarsier</name>
    <name type="synonym">Tarsius syrichta</name>
    <dbReference type="NCBI Taxonomy" id="1868482"/>
    <lineage>
        <taxon>Eukaryota</taxon>
        <taxon>Metazoa</taxon>
        <taxon>Chordata</taxon>
        <taxon>Craniata</taxon>
        <taxon>Vertebrata</taxon>
        <taxon>Euteleostomi</taxon>
        <taxon>Mammalia</taxon>
        <taxon>Eutheria</taxon>
        <taxon>Euarchontoglires</taxon>
        <taxon>Primates</taxon>
        <taxon>Haplorrhini</taxon>
        <taxon>Tarsiiformes</taxon>
        <taxon>Tarsiidae</taxon>
        <taxon>Carlito</taxon>
    </lineage>
</organism>
<dbReference type="Gene3D" id="1.20.1250.20">
    <property type="entry name" value="MFS general substrate transporter like domains"/>
    <property type="match status" value="2"/>
</dbReference>
<evidence type="ECO:0000256" key="3">
    <source>
        <dbReference type="ARBA" id="ARBA00022448"/>
    </source>
</evidence>
<dbReference type="Proteomes" id="UP000189704">
    <property type="component" value="Unplaced"/>
</dbReference>
<evidence type="ECO:0000259" key="15">
    <source>
        <dbReference type="PROSITE" id="PS50850"/>
    </source>
</evidence>